<dbReference type="UniPathway" id="UPA00896">
    <property type="reaction ID" value="UER00863"/>
</dbReference>
<feature type="domain" description="Pyruvate carboxyltransferase" evidence="7">
    <location>
        <begin position="18"/>
        <end position="284"/>
    </location>
</feature>
<dbReference type="GO" id="GO:0006552">
    <property type="term" value="P:L-leucine catabolic process"/>
    <property type="evidence" value="ECO:0007669"/>
    <property type="project" value="TreeGrafter"/>
</dbReference>
<dbReference type="FunFam" id="3.20.20.70:FF:000201">
    <property type="entry name" value="Hydroxymethylglutaryl-CoA lyase"/>
    <property type="match status" value="1"/>
</dbReference>
<evidence type="ECO:0000256" key="3">
    <source>
        <dbReference type="ARBA" id="ARBA00012910"/>
    </source>
</evidence>
<reference evidence="8 9" key="1">
    <citation type="submission" date="2014-09" db="EMBL/GenBank/DDBJ databases">
        <title>Vibrio maritimus JCM 19235. (C45) whole genome shotgun sequence.</title>
        <authorList>
            <person name="Sawabe T."/>
            <person name="Meirelles P."/>
            <person name="Nakanishi M."/>
            <person name="Sayaka M."/>
            <person name="Hattori M."/>
            <person name="Ohkuma M."/>
        </authorList>
    </citation>
    <scope>NUCLEOTIDE SEQUENCE [LARGE SCALE GENOMIC DNA]</scope>
    <source>
        <strain evidence="9">JCM19235</strain>
    </source>
</reference>
<evidence type="ECO:0000256" key="4">
    <source>
        <dbReference type="ARBA" id="ARBA00022723"/>
    </source>
</evidence>
<dbReference type="InterPro" id="IPR000891">
    <property type="entry name" value="PYR_CT"/>
</dbReference>
<sequence>MRNGDHSTRLHKLLPKQVNIVEVGARDGLQNEKMVPLDVKVALIDKLSQTGLCYIETGAFVSPKRIPQMADSAEVFEAINRKPNITYSALTPNLRGLEDAIQAGADEVAVFTSASETFSQNNIHCSINESLKRFEPVIALAASENIKVRGYLSCVADCPYEGPTQPAQVASIAKAMSDLGCYQVSLGDTIGTGTPLRIARMIESVSHLLPAHNLAVHFHDTYGQALANIFQALQMGINTIDSSVAGLGGCPYAPGASGNVATEDVLYLCEGLGINTGVNLEEVVRTAHYIAKILGKAPNSKVARSQTPS</sequence>
<dbReference type="AlphaFoldDB" id="A0A090RQ60"/>
<keyword evidence="9" id="KW-1185">Reference proteome</keyword>
<comment type="catalytic activity">
    <reaction evidence="6">
        <text>(3S)-3-hydroxy-3-methylglutaryl-CoA = acetoacetate + acetyl-CoA</text>
        <dbReference type="Rhea" id="RHEA:24404"/>
        <dbReference type="ChEBI" id="CHEBI:13705"/>
        <dbReference type="ChEBI" id="CHEBI:43074"/>
        <dbReference type="ChEBI" id="CHEBI:57288"/>
        <dbReference type="EC" id="4.1.3.4"/>
    </reaction>
</comment>
<dbReference type="GO" id="GO:0046872">
    <property type="term" value="F:metal ion binding"/>
    <property type="evidence" value="ECO:0007669"/>
    <property type="project" value="UniProtKB-KW"/>
</dbReference>
<gene>
    <name evidence="8" type="ORF">JCM19235_5955</name>
</gene>
<dbReference type="PROSITE" id="PS01062">
    <property type="entry name" value="HMG_COA_LYASE"/>
    <property type="match status" value="1"/>
</dbReference>
<dbReference type="EMBL" id="BBMR01000001">
    <property type="protein sequence ID" value="GAL17406.1"/>
    <property type="molecule type" value="Genomic_DNA"/>
</dbReference>
<dbReference type="InterPro" id="IPR000138">
    <property type="entry name" value="HMG_CoA_lyase_AS"/>
</dbReference>
<dbReference type="STRING" id="990268.JCM19235_5955"/>
<dbReference type="GO" id="GO:0004419">
    <property type="term" value="F:hydroxymethylglutaryl-CoA lyase activity"/>
    <property type="evidence" value="ECO:0007669"/>
    <property type="project" value="UniProtKB-EC"/>
</dbReference>
<evidence type="ECO:0000259" key="7">
    <source>
        <dbReference type="PROSITE" id="PS50991"/>
    </source>
</evidence>
<dbReference type="PANTHER" id="PTHR42738">
    <property type="entry name" value="HYDROXYMETHYLGLUTARYL-COA LYASE"/>
    <property type="match status" value="1"/>
</dbReference>
<evidence type="ECO:0000256" key="6">
    <source>
        <dbReference type="ARBA" id="ARBA00049877"/>
    </source>
</evidence>
<proteinExistence type="inferred from homology"/>
<evidence type="ECO:0000313" key="8">
    <source>
        <dbReference type="EMBL" id="GAL17406.1"/>
    </source>
</evidence>
<dbReference type="Gene3D" id="3.20.20.70">
    <property type="entry name" value="Aldolase class I"/>
    <property type="match status" value="1"/>
</dbReference>
<accession>A0A090RQ60</accession>
<comment type="pathway">
    <text evidence="1">Metabolic intermediate metabolism; (S)-3-hydroxy-3-methylglutaryl-CoA degradation; acetoacetate from (S)-3-hydroxy-3-methylglutaryl-CoA: step 1/1.</text>
</comment>
<dbReference type="Pfam" id="PF00682">
    <property type="entry name" value="HMGL-like"/>
    <property type="match status" value="1"/>
</dbReference>
<keyword evidence="4" id="KW-0479">Metal-binding</keyword>
<evidence type="ECO:0000256" key="1">
    <source>
        <dbReference type="ARBA" id="ARBA00005143"/>
    </source>
</evidence>
<organism evidence="8 9">
    <name type="scientific">Vibrio maritimus</name>
    <dbReference type="NCBI Taxonomy" id="990268"/>
    <lineage>
        <taxon>Bacteria</taxon>
        <taxon>Pseudomonadati</taxon>
        <taxon>Pseudomonadota</taxon>
        <taxon>Gammaproteobacteria</taxon>
        <taxon>Vibrionales</taxon>
        <taxon>Vibrionaceae</taxon>
        <taxon>Vibrio</taxon>
    </lineage>
</organism>
<name>A0A090RQ60_9VIBR</name>
<dbReference type="Proteomes" id="UP000029228">
    <property type="component" value="Unassembled WGS sequence"/>
</dbReference>
<reference evidence="8 9" key="2">
    <citation type="submission" date="2014-09" db="EMBL/GenBank/DDBJ databases">
        <authorList>
            <consortium name="NBRP consortium"/>
            <person name="Sawabe T."/>
            <person name="Meirelles P."/>
            <person name="Nakanishi M."/>
            <person name="Sayaka M."/>
            <person name="Hattori M."/>
            <person name="Ohkuma M."/>
        </authorList>
    </citation>
    <scope>NUCLEOTIDE SEQUENCE [LARGE SCALE GENOMIC DNA]</scope>
    <source>
        <strain evidence="9">JCM19235</strain>
    </source>
</reference>
<protein>
    <recommendedName>
        <fullName evidence="3">hydroxymethylglutaryl-CoA lyase</fullName>
        <ecNumber evidence="3">4.1.3.4</ecNumber>
    </recommendedName>
</protein>
<evidence type="ECO:0000313" key="9">
    <source>
        <dbReference type="Proteomes" id="UP000029228"/>
    </source>
</evidence>
<dbReference type="CDD" id="cd07938">
    <property type="entry name" value="DRE_TIM_HMGL"/>
    <property type="match status" value="1"/>
</dbReference>
<dbReference type="InterPro" id="IPR013785">
    <property type="entry name" value="Aldolase_TIM"/>
</dbReference>
<keyword evidence="5 8" id="KW-0456">Lyase</keyword>
<comment type="similarity">
    <text evidence="2">Belongs to the HMG-CoA lyase family.</text>
</comment>
<dbReference type="PROSITE" id="PS50991">
    <property type="entry name" value="PYR_CT"/>
    <property type="match status" value="1"/>
</dbReference>
<dbReference type="GO" id="GO:0046951">
    <property type="term" value="P:ketone body biosynthetic process"/>
    <property type="evidence" value="ECO:0007669"/>
    <property type="project" value="TreeGrafter"/>
</dbReference>
<dbReference type="PANTHER" id="PTHR42738:SF7">
    <property type="entry name" value="HYDROXYMETHYLGLUTARYL-COA LYASE"/>
    <property type="match status" value="1"/>
</dbReference>
<comment type="caution">
    <text evidence="8">The sequence shown here is derived from an EMBL/GenBank/DDBJ whole genome shotgun (WGS) entry which is preliminary data.</text>
</comment>
<dbReference type="InterPro" id="IPR043594">
    <property type="entry name" value="HMGL"/>
</dbReference>
<evidence type="ECO:0000256" key="5">
    <source>
        <dbReference type="ARBA" id="ARBA00023239"/>
    </source>
</evidence>
<dbReference type="NCBIfam" id="NF004283">
    <property type="entry name" value="PRK05692.1"/>
    <property type="match status" value="1"/>
</dbReference>
<evidence type="ECO:0000256" key="2">
    <source>
        <dbReference type="ARBA" id="ARBA00009405"/>
    </source>
</evidence>
<dbReference type="EC" id="4.1.3.4" evidence="3"/>
<dbReference type="OrthoDB" id="9784013at2"/>
<dbReference type="SUPFAM" id="SSF51569">
    <property type="entry name" value="Aldolase"/>
    <property type="match status" value="1"/>
</dbReference>